<reference evidence="1" key="1">
    <citation type="submission" date="2021-02" db="EMBL/GenBank/DDBJ databases">
        <authorList>
            <consortium name="DOE Joint Genome Institute"/>
            <person name="Ahrendt S."/>
            <person name="Looney B.P."/>
            <person name="Miyauchi S."/>
            <person name="Morin E."/>
            <person name="Drula E."/>
            <person name="Courty P.E."/>
            <person name="Chicoki N."/>
            <person name="Fauchery L."/>
            <person name="Kohler A."/>
            <person name="Kuo A."/>
            <person name="Labutti K."/>
            <person name="Pangilinan J."/>
            <person name="Lipzen A."/>
            <person name="Riley R."/>
            <person name="Andreopoulos W."/>
            <person name="He G."/>
            <person name="Johnson J."/>
            <person name="Barry K.W."/>
            <person name="Grigoriev I.V."/>
            <person name="Nagy L."/>
            <person name="Hibbett D."/>
            <person name="Henrissat B."/>
            <person name="Matheny P.B."/>
            <person name="Labbe J."/>
            <person name="Martin F."/>
        </authorList>
    </citation>
    <scope>NUCLEOTIDE SEQUENCE</scope>
    <source>
        <strain evidence="1">FP105234-sp</strain>
    </source>
</reference>
<accession>A0ACB8RPT8</accession>
<gene>
    <name evidence="1" type="ORF">FA95DRAFT_79147</name>
</gene>
<evidence type="ECO:0000313" key="1">
    <source>
        <dbReference type="EMBL" id="KAI0045887.1"/>
    </source>
</evidence>
<sequence>MSNAVSSCHRCGKNDSSNRNFMLTCRACRRAWHHRCHIPVIDDRTLIVMINATVAGTVAEGLESWECRRCRKKQAPVVPSTATRITHPARICLSDATTLPSAPSSPLPAPSPSPASNPPIAKNAQDDRSDISSLKRPRPADPSSSPPTVKRPYHPERVPPRDDQSRFSALQSNAHASTSFESHTPREEPIPSTFRPYTRPAHFRDIPLDDDILSPRFHTPPHTHTTDHSNSIVPDTHEHTSHAEDAMDIDTPPPTPPPPLPPSVQFKNGKYIPDVKAMFTKLRDSGRLHVPAPGSGMSVATGSMRSRPPPMHVDEPASLFLSSSSGDDDDDAFKSKNRRAARKTVAPLQRPSPARDEEDDLYTPAPPWLVERLAARGSPAPWPIPTPTPAPDAPRSARMSTRPPPLRPPSRGHAEEEPPPGLPPMELLMLEAEQVVSRREKARSGRDEDEHGVQGAGRRKCKAQKMSKARQLKMVLIIGGL</sequence>
<comment type="caution">
    <text evidence="1">The sequence shown here is derived from an EMBL/GenBank/DDBJ whole genome shotgun (WGS) entry which is preliminary data.</text>
</comment>
<dbReference type="EMBL" id="MU275939">
    <property type="protein sequence ID" value="KAI0045887.1"/>
    <property type="molecule type" value="Genomic_DNA"/>
</dbReference>
<evidence type="ECO:0000313" key="2">
    <source>
        <dbReference type="Proteomes" id="UP000814033"/>
    </source>
</evidence>
<dbReference type="Proteomes" id="UP000814033">
    <property type="component" value="Unassembled WGS sequence"/>
</dbReference>
<name>A0ACB8RPT8_9AGAM</name>
<protein>
    <submittedName>
        <fullName evidence="1">Uncharacterized protein</fullName>
    </submittedName>
</protein>
<reference evidence="1" key="2">
    <citation type="journal article" date="2022" name="New Phytol.">
        <title>Evolutionary transition to the ectomycorrhizal habit in the genomes of a hyperdiverse lineage of mushroom-forming fungi.</title>
        <authorList>
            <person name="Looney B."/>
            <person name="Miyauchi S."/>
            <person name="Morin E."/>
            <person name="Drula E."/>
            <person name="Courty P.E."/>
            <person name="Kohler A."/>
            <person name="Kuo A."/>
            <person name="LaButti K."/>
            <person name="Pangilinan J."/>
            <person name="Lipzen A."/>
            <person name="Riley R."/>
            <person name="Andreopoulos W."/>
            <person name="He G."/>
            <person name="Johnson J."/>
            <person name="Nolan M."/>
            <person name="Tritt A."/>
            <person name="Barry K.W."/>
            <person name="Grigoriev I.V."/>
            <person name="Nagy L.G."/>
            <person name="Hibbett D."/>
            <person name="Henrissat B."/>
            <person name="Matheny P.B."/>
            <person name="Labbe J."/>
            <person name="Martin F.M."/>
        </authorList>
    </citation>
    <scope>NUCLEOTIDE SEQUENCE</scope>
    <source>
        <strain evidence="1">FP105234-sp</strain>
    </source>
</reference>
<organism evidence="1 2">
    <name type="scientific">Auriscalpium vulgare</name>
    <dbReference type="NCBI Taxonomy" id="40419"/>
    <lineage>
        <taxon>Eukaryota</taxon>
        <taxon>Fungi</taxon>
        <taxon>Dikarya</taxon>
        <taxon>Basidiomycota</taxon>
        <taxon>Agaricomycotina</taxon>
        <taxon>Agaricomycetes</taxon>
        <taxon>Russulales</taxon>
        <taxon>Auriscalpiaceae</taxon>
        <taxon>Auriscalpium</taxon>
    </lineage>
</organism>
<keyword evidence="2" id="KW-1185">Reference proteome</keyword>
<proteinExistence type="predicted"/>